<sequence>MAGVVGVVLGLGVLDAEAALVVVVVAGIFQAAHGMHRAGHGLSG</sequence>
<accession>A0A239P5E9</accession>
<organism evidence="1 2">
    <name type="scientific">Streptosporangium subroseum</name>
    <dbReference type="NCBI Taxonomy" id="106412"/>
    <lineage>
        <taxon>Bacteria</taxon>
        <taxon>Bacillati</taxon>
        <taxon>Actinomycetota</taxon>
        <taxon>Actinomycetes</taxon>
        <taxon>Streptosporangiales</taxon>
        <taxon>Streptosporangiaceae</taxon>
        <taxon>Streptosporangium</taxon>
    </lineage>
</organism>
<dbReference type="AlphaFoldDB" id="A0A239P5E9"/>
<evidence type="ECO:0000313" key="1">
    <source>
        <dbReference type="EMBL" id="SNT61894.1"/>
    </source>
</evidence>
<keyword evidence="2" id="KW-1185">Reference proteome</keyword>
<gene>
    <name evidence="1" type="ORF">SAMN05216276_108611</name>
</gene>
<dbReference type="EMBL" id="FZOD01000086">
    <property type="protein sequence ID" value="SNT61894.1"/>
    <property type="molecule type" value="Genomic_DNA"/>
</dbReference>
<dbReference type="RefSeq" id="WP_275937249.1">
    <property type="nucleotide sequence ID" value="NZ_FZOD01000086.1"/>
</dbReference>
<proteinExistence type="predicted"/>
<dbReference type="Proteomes" id="UP000198282">
    <property type="component" value="Unassembled WGS sequence"/>
</dbReference>
<name>A0A239P5E9_9ACTN</name>
<evidence type="ECO:0000313" key="2">
    <source>
        <dbReference type="Proteomes" id="UP000198282"/>
    </source>
</evidence>
<reference evidence="1 2" key="1">
    <citation type="submission" date="2017-06" db="EMBL/GenBank/DDBJ databases">
        <authorList>
            <person name="Kim H.J."/>
            <person name="Triplett B.A."/>
        </authorList>
    </citation>
    <scope>NUCLEOTIDE SEQUENCE [LARGE SCALE GENOMIC DNA]</scope>
    <source>
        <strain evidence="1 2">CGMCC 4.2132</strain>
    </source>
</reference>
<protein>
    <submittedName>
        <fullName evidence="1">Uncharacterized protein</fullName>
    </submittedName>
</protein>